<dbReference type="SMART" id="SM00719">
    <property type="entry name" value="Plus3"/>
    <property type="match status" value="1"/>
</dbReference>
<feature type="region of interest" description="Disordered" evidence="2">
    <location>
        <begin position="931"/>
        <end position="952"/>
    </location>
</feature>
<keyword evidence="1" id="KW-0862">Zinc</keyword>
<evidence type="ECO:0008006" key="7">
    <source>
        <dbReference type="Google" id="ProtNLM"/>
    </source>
</evidence>
<accession>A0A9D5CZ40</accession>
<evidence type="ECO:0000259" key="4">
    <source>
        <dbReference type="PROSITE" id="PS51360"/>
    </source>
</evidence>
<feature type="compositionally biased region" description="Polar residues" evidence="2">
    <location>
        <begin position="346"/>
        <end position="361"/>
    </location>
</feature>
<sequence>MPDLEQASGKFTEISLKKNSGAGAGANASSRVNMVFITTNPLSELVWSPQKGLSLKYANSSLSEKKASLLWNAESFNIMTLPPQCPNVGETSNAQDNVERNLELTQLNVHSESKNSNRATLPSPPQSALGTQPISLTLIHEQYSRSYGDMRQFKSTSRDLDTQKDEKEGALHSKSNSRGDEVLKGVSEAVDGIPEASNLVADNQKSLKDLKRYSAQVGCEHIPNVTRDIRELVGTRKDHLLGMEGRAEHYSLEKHDFVTKLPSSPKIIATEGLASENVRSSTRVIECADNFPSLSKQGTLGREAIELHRNEVCHTLSAQASDEHEVQLRKVSLLGISAPTEVLLNKNDNPQNHVEGNQHINSHAVGRVSTSKETVDSHESVESNNSKEVSSTRKRELTLDLELSLENKRLKRPAHEKVLSGSFNKQDSSFMNWISTMTNGFSRSNQAKPLRIVSHSSVERKVETGSLPLSHGKNEGSCTNIGFGSIFQALHCPRFINEKAHKALDCLREADLLSERDDREQVDGDPCLVCSDGMDSNLRNAIATTSKVANSDLEGKVSGGYFVDKSQLQLSHKDVKLQTGALHSCENLNEGTCVVEAVPLKTMNISADNSLTHENTKDNNDKYCSYGNNQSPTTTFEGKAIGMIPSVLNGYPNLITKNRSAFHESLWISRLLPKVGVSNPESGNCSQDIRLSNERNTKITAKCCPSSLGQKTSALGLIKTIGPSHSDGSNGTDTDRNSKSKLDRVLTSQRLIKSEPMASVFAKRLDAFKHITPKEPFKNTKSVVKTCFFCGNVGHGLKECSELTESELEDLLRDLNSYDSTDGLLSICIHCFAFNHWAISCPYLSSSQGKNIREHNSFIFGSENCDNIENVEHYSFANNDRRVVLWRGGKGQHHLVDGHAFPDKENVNSDREKNKLAVHWSKSSLEKDLCSNTNKENLEESTSKANQNTSMNMNNVSKVDHSIPICNMFATDAADDSSGTFQTIRQLQLSRIDVIRLMNSLDSKIDLEGFFLRLRVGKWAENYGFSGYRVARINGASSKYCICVNIGGSECSVDCRFISNHEFTEDELKLWWAAVVKSSSKPPTNEELNEKLMQRMKFGL</sequence>
<feature type="compositionally biased region" description="Basic and acidic residues" evidence="2">
    <location>
        <begin position="156"/>
        <end position="182"/>
    </location>
</feature>
<name>A0A9D5CZ40_9LILI</name>
<dbReference type="Gene3D" id="3.90.70.200">
    <property type="entry name" value="Plus-3 domain"/>
    <property type="match status" value="1"/>
</dbReference>
<keyword evidence="6" id="KW-1185">Reference proteome</keyword>
<feature type="domain" description="CCHC-type" evidence="3">
    <location>
        <begin position="787"/>
        <end position="802"/>
    </location>
</feature>
<dbReference type="PANTHER" id="PTHR38940">
    <property type="entry name" value="PLUS3 DOMAIN-CONTAINING PROTEIN"/>
    <property type="match status" value="1"/>
</dbReference>
<organism evidence="5 6">
    <name type="scientific">Dioscorea zingiberensis</name>
    <dbReference type="NCBI Taxonomy" id="325984"/>
    <lineage>
        <taxon>Eukaryota</taxon>
        <taxon>Viridiplantae</taxon>
        <taxon>Streptophyta</taxon>
        <taxon>Embryophyta</taxon>
        <taxon>Tracheophyta</taxon>
        <taxon>Spermatophyta</taxon>
        <taxon>Magnoliopsida</taxon>
        <taxon>Liliopsida</taxon>
        <taxon>Dioscoreales</taxon>
        <taxon>Dioscoreaceae</taxon>
        <taxon>Dioscorea</taxon>
    </lineage>
</organism>
<protein>
    <recommendedName>
        <fullName evidence="7">CCHC-type domain-containing protein</fullName>
    </recommendedName>
</protein>
<gene>
    <name evidence="5" type="ORF">J5N97_009862</name>
</gene>
<dbReference type="InterPro" id="IPR036128">
    <property type="entry name" value="Plus3-like_sf"/>
</dbReference>
<evidence type="ECO:0000313" key="6">
    <source>
        <dbReference type="Proteomes" id="UP001085076"/>
    </source>
</evidence>
<evidence type="ECO:0000256" key="1">
    <source>
        <dbReference type="PROSITE-ProRule" id="PRU00047"/>
    </source>
</evidence>
<reference evidence="5" key="2">
    <citation type="journal article" date="2022" name="Hortic Res">
        <title>The genome of Dioscorea zingiberensis sheds light on the biosynthesis, origin and evolution of the medicinally important diosgenin saponins.</title>
        <authorList>
            <person name="Li Y."/>
            <person name="Tan C."/>
            <person name="Li Z."/>
            <person name="Guo J."/>
            <person name="Li S."/>
            <person name="Chen X."/>
            <person name="Wang C."/>
            <person name="Dai X."/>
            <person name="Yang H."/>
            <person name="Song W."/>
            <person name="Hou L."/>
            <person name="Xu J."/>
            <person name="Tong Z."/>
            <person name="Xu A."/>
            <person name="Yuan X."/>
            <person name="Wang W."/>
            <person name="Yang Q."/>
            <person name="Chen L."/>
            <person name="Sun Z."/>
            <person name="Wang K."/>
            <person name="Pan B."/>
            <person name="Chen J."/>
            <person name="Bao Y."/>
            <person name="Liu F."/>
            <person name="Qi X."/>
            <person name="Gang D.R."/>
            <person name="Wen J."/>
            <person name="Li J."/>
        </authorList>
    </citation>
    <scope>NUCLEOTIDE SEQUENCE</scope>
    <source>
        <strain evidence="5">Dzin_1.0</strain>
    </source>
</reference>
<dbReference type="OrthoDB" id="166375at2759"/>
<dbReference type="SMART" id="SM00343">
    <property type="entry name" value="ZnF_C2HC"/>
    <property type="match status" value="2"/>
</dbReference>
<reference evidence="5" key="1">
    <citation type="submission" date="2021-03" db="EMBL/GenBank/DDBJ databases">
        <authorList>
            <person name="Li Z."/>
            <person name="Yang C."/>
        </authorList>
    </citation>
    <scope>NUCLEOTIDE SEQUENCE</scope>
    <source>
        <strain evidence="5">Dzin_1.0</strain>
        <tissue evidence="5">Leaf</tissue>
    </source>
</reference>
<feature type="region of interest" description="Disordered" evidence="2">
    <location>
        <begin position="345"/>
        <end position="394"/>
    </location>
</feature>
<feature type="region of interest" description="Disordered" evidence="2">
    <location>
        <begin position="111"/>
        <end position="132"/>
    </location>
</feature>
<dbReference type="GO" id="GO:0008270">
    <property type="term" value="F:zinc ion binding"/>
    <property type="evidence" value="ECO:0007669"/>
    <property type="project" value="UniProtKB-KW"/>
</dbReference>
<feature type="compositionally biased region" description="Polar residues" evidence="2">
    <location>
        <begin position="943"/>
        <end position="952"/>
    </location>
</feature>
<dbReference type="Pfam" id="PF03126">
    <property type="entry name" value="Plus-3"/>
    <property type="match status" value="1"/>
</dbReference>
<dbReference type="AlphaFoldDB" id="A0A9D5CZ40"/>
<comment type="caution">
    <text evidence="5">The sequence shown here is derived from an EMBL/GenBank/DDBJ whole genome shotgun (WGS) entry which is preliminary data.</text>
</comment>
<keyword evidence="1" id="KW-0479">Metal-binding</keyword>
<dbReference type="InterPro" id="IPR001878">
    <property type="entry name" value="Znf_CCHC"/>
</dbReference>
<dbReference type="Gene3D" id="4.10.60.10">
    <property type="entry name" value="Zinc finger, CCHC-type"/>
    <property type="match status" value="1"/>
</dbReference>
<dbReference type="PROSITE" id="PS50158">
    <property type="entry name" value="ZF_CCHC"/>
    <property type="match status" value="1"/>
</dbReference>
<dbReference type="InterPro" id="IPR004343">
    <property type="entry name" value="Plus-3_dom"/>
</dbReference>
<evidence type="ECO:0000256" key="2">
    <source>
        <dbReference type="SAM" id="MobiDB-lite"/>
    </source>
</evidence>
<feature type="region of interest" description="Disordered" evidence="2">
    <location>
        <begin position="719"/>
        <end position="740"/>
    </location>
</feature>
<dbReference type="EMBL" id="JAGGNH010000002">
    <property type="protein sequence ID" value="KAJ0981607.1"/>
    <property type="molecule type" value="Genomic_DNA"/>
</dbReference>
<dbReference type="Proteomes" id="UP001085076">
    <property type="component" value="Miscellaneous, Linkage group lg02"/>
</dbReference>
<keyword evidence="1" id="KW-0863">Zinc-finger</keyword>
<feature type="domain" description="Plus3" evidence="4">
    <location>
        <begin position="978"/>
        <end position="1100"/>
    </location>
</feature>
<dbReference type="PANTHER" id="PTHR38940:SF4">
    <property type="entry name" value="OS01G0775100 PROTEIN"/>
    <property type="match status" value="1"/>
</dbReference>
<dbReference type="SUPFAM" id="SSF159042">
    <property type="entry name" value="Plus3-like"/>
    <property type="match status" value="1"/>
</dbReference>
<evidence type="ECO:0000313" key="5">
    <source>
        <dbReference type="EMBL" id="KAJ0981607.1"/>
    </source>
</evidence>
<feature type="region of interest" description="Disordered" evidence="2">
    <location>
        <begin position="149"/>
        <end position="182"/>
    </location>
</feature>
<dbReference type="PROSITE" id="PS51360">
    <property type="entry name" value="PLUS3"/>
    <property type="match status" value="1"/>
</dbReference>
<evidence type="ECO:0000259" key="3">
    <source>
        <dbReference type="PROSITE" id="PS50158"/>
    </source>
</evidence>
<dbReference type="GO" id="GO:0003677">
    <property type="term" value="F:DNA binding"/>
    <property type="evidence" value="ECO:0007669"/>
    <property type="project" value="InterPro"/>
</dbReference>
<proteinExistence type="predicted"/>